<evidence type="ECO:0000256" key="3">
    <source>
        <dbReference type="ARBA" id="ARBA00022801"/>
    </source>
</evidence>
<dbReference type="InterPro" id="IPR023214">
    <property type="entry name" value="HAD_sf"/>
</dbReference>
<dbReference type="EMBL" id="CDSF01000115">
    <property type="protein sequence ID" value="CEP01679.1"/>
    <property type="molecule type" value="Genomic_DNA"/>
</dbReference>
<dbReference type="Proteomes" id="UP000290189">
    <property type="component" value="Unassembled WGS sequence"/>
</dbReference>
<evidence type="ECO:0000256" key="4">
    <source>
        <dbReference type="ARBA" id="ARBA00022842"/>
    </source>
</evidence>
<evidence type="ECO:0000313" key="8">
    <source>
        <dbReference type="EMBL" id="CEP01679.1"/>
    </source>
</evidence>
<dbReference type="Proteomes" id="UP000039324">
    <property type="component" value="Unassembled WGS sequence"/>
</dbReference>
<keyword evidence="2 7" id="KW-0479">Metal-binding</keyword>
<comment type="cofactor">
    <cofactor evidence="1 7">
        <name>Mg(2+)</name>
        <dbReference type="ChEBI" id="CHEBI:18420"/>
    </cofactor>
</comment>
<dbReference type="EMBL" id="OVEO01000020">
    <property type="protein sequence ID" value="SPR02018.1"/>
    <property type="molecule type" value="Genomic_DNA"/>
</dbReference>
<dbReference type="GO" id="GO:0016791">
    <property type="term" value="F:phosphatase activity"/>
    <property type="evidence" value="ECO:0007669"/>
    <property type="project" value="InterPro"/>
</dbReference>
<evidence type="ECO:0000256" key="2">
    <source>
        <dbReference type="ARBA" id="ARBA00022723"/>
    </source>
</evidence>
<dbReference type="GO" id="GO:0046872">
    <property type="term" value="F:metal ion binding"/>
    <property type="evidence" value="ECO:0007669"/>
    <property type="project" value="UniProtKB-KW"/>
</dbReference>
<dbReference type="InterPro" id="IPR016965">
    <property type="entry name" value="Pase_PHOSPHO-typ"/>
</dbReference>
<gene>
    <name evidence="8" type="ORF">PBRA_008621</name>
    <name evidence="9" type="ORF">PLBR_LOCUS9233</name>
</gene>
<keyword evidence="3" id="KW-0378">Hydrolase</keyword>
<reference evidence="8 10" key="1">
    <citation type="submission" date="2015-02" db="EMBL/GenBank/DDBJ databases">
        <authorList>
            <person name="Chooi Y.-H."/>
        </authorList>
    </citation>
    <scope>NUCLEOTIDE SEQUENCE [LARGE SCALE GENOMIC DNA]</scope>
    <source>
        <strain evidence="8">E3</strain>
    </source>
</reference>
<dbReference type="PANTHER" id="PTHR20889:SF12">
    <property type="entry name" value="LP01149P"/>
    <property type="match status" value="1"/>
</dbReference>
<dbReference type="OrthoDB" id="10267182at2759"/>
<evidence type="ECO:0000313" key="11">
    <source>
        <dbReference type="Proteomes" id="UP000290189"/>
    </source>
</evidence>
<keyword evidence="10" id="KW-1185">Reference proteome</keyword>
<dbReference type="InterPro" id="IPR036412">
    <property type="entry name" value="HAD-like_sf"/>
</dbReference>
<dbReference type="PIRSF" id="PIRSF031051">
    <property type="entry name" value="PyrdxlP_Pase_PHOSPHO2"/>
    <property type="match status" value="1"/>
</dbReference>
<dbReference type="SUPFAM" id="SSF56784">
    <property type="entry name" value="HAD-like"/>
    <property type="match status" value="1"/>
</dbReference>
<geneLocation type="mitochondrion" evidence="9"/>
<proteinExistence type="predicted"/>
<dbReference type="Pfam" id="PF06888">
    <property type="entry name" value="Put_Phosphatase"/>
    <property type="match status" value="1"/>
</dbReference>
<dbReference type="NCBIfam" id="TIGR01489">
    <property type="entry name" value="DKMTPPase-SF"/>
    <property type="match status" value="1"/>
</dbReference>
<evidence type="ECO:0000313" key="10">
    <source>
        <dbReference type="Proteomes" id="UP000039324"/>
    </source>
</evidence>
<name>A0A0G4J2W3_PLABS</name>
<accession>A0A0G4J2W3</accession>
<reference evidence="9 11" key="2">
    <citation type="submission" date="2018-03" db="EMBL/GenBank/DDBJ databases">
        <authorList>
            <person name="Fogelqvist J."/>
        </authorList>
    </citation>
    <scope>NUCLEOTIDE SEQUENCE [LARGE SCALE GENOMIC DNA]</scope>
</reference>
<keyword evidence="4 7" id="KW-0460">Magnesium</keyword>
<evidence type="ECO:0000256" key="7">
    <source>
        <dbReference type="PIRSR" id="PIRSR031051-3"/>
    </source>
</evidence>
<dbReference type="PANTHER" id="PTHR20889">
    <property type="entry name" value="PHOSPHATASE, ORPHAN 1, 2"/>
    <property type="match status" value="1"/>
</dbReference>
<dbReference type="NCBIfam" id="TIGR01488">
    <property type="entry name" value="HAD-SF-IB"/>
    <property type="match status" value="1"/>
</dbReference>
<evidence type="ECO:0000256" key="5">
    <source>
        <dbReference type="PIRSR" id="PIRSR031051-1"/>
    </source>
</evidence>
<feature type="binding site" evidence="7">
    <location>
        <position position="18"/>
    </location>
    <ligand>
        <name>Mg(2+)</name>
        <dbReference type="ChEBI" id="CHEBI:18420"/>
    </ligand>
</feature>
<evidence type="ECO:0000256" key="1">
    <source>
        <dbReference type="ARBA" id="ARBA00001946"/>
    </source>
</evidence>
<feature type="binding site" evidence="7">
    <location>
        <position position="20"/>
    </location>
    <ligand>
        <name>Mg(2+)</name>
        <dbReference type="ChEBI" id="CHEBI:18420"/>
    </ligand>
</feature>
<dbReference type="Gene3D" id="3.40.50.1000">
    <property type="entry name" value="HAD superfamily/HAD-like"/>
    <property type="match status" value="1"/>
</dbReference>
<feature type="active site" description="Proton donor" evidence="5">
    <location>
        <position position="20"/>
    </location>
</feature>
<dbReference type="AlphaFoldDB" id="A0A0G4J2W3"/>
<protein>
    <submittedName>
        <fullName evidence="8">Uncharacterized protein</fullName>
    </submittedName>
</protein>
<dbReference type="InterPro" id="IPR006384">
    <property type="entry name" value="HAD_hydro_PyrdxlP_Pase-like"/>
</dbReference>
<feature type="binding site" evidence="7">
    <location>
        <position position="190"/>
    </location>
    <ligand>
        <name>Mg(2+)</name>
        <dbReference type="ChEBI" id="CHEBI:18420"/>
    </ligand>
</feature>
<feature type="active site" description="Nucleophile" evidence="5">
    <location>
        <position position="18"/>
    </location>
</feature>
<evidence type="ECO:0000256" key="6">
    <source>
        <dbReference type="PIRSR" id="PIRSR031051-2"/>
    </source>
</evidence>
<feature type="binding site" evidence="6">
    <location>
        <position position="107"/>
    </location>
    <ligand>
        <name>substrate</name>
    </ligand>
</feature>
<feature type="binding site" evidence="6">
    <location>
        <position position="29"/>
    </location>
    <ligand>
        <name>substrate</name>
    </ligand>
</feature>
<keyword evidence="9" id="KW-0496">Mitochondrion</keyword>
<sequence length="248" mass="27806">MSASTVPPPPPPLLVVWDFDWSLIDENTDTWIFKALAPGLVDDLKRTEQFPVWTDRVQDALRRLFAEYGVTRDTLLETMQGIPIHQGMIETIKTLHGAGAEQIILSDSNTEFIQCILAKHDLSKYFRAIITNPAEFDGEGRLHVRPHQAAESPHYCDLCPPQLCKGGQLQAILRTMRSAQRDLQCIYVGDGRGDLCPCIGLGDRDVVLARKGYPLLDHLAKTRVRARVVPWQDGDEALSAVNAFLQYM</sequence>
<organism evidence="8 10">
    <name type="scientific">Plasmodiophora brassicae</name>
    <name type="common">Clubroot disease agent</name>
    <dbReference type="NCBI Taxonomy" id="37360"/>
    <lineage>
        <taxon>Eukaryota</taxon>
        <taxon>Sar</taxon>
        <taxon>Rhizaria</taxon>
        <taxon>Endomyxa</taxon>
        <taxon>Phytomyxea</taxon>
        <taxon>Plasmodiophorida</taxon>
        <taxon>Plasmodiophoridae</taxon>
        <taxon>Plasmodiophora</taxon>
    </lineage>
</organism>
<evidence type="ECO:0000313" key="9">
    <source>
        <dbReference type="EMBL" id="SPR02018.1"/>
    </source>
</evidence>
<dbReference type="OMA" id="HNLADCF"/>
<dbReference type="STRING" id="37360.A0A0G4J2W3"/>